<feature type="chain" id="PRO_5043587907" description="DUF1565 domain-containing protein" evidence="1">
    <location>
        <begin position="27"/>
        <end position="489"/>
    </location>
</feature>
<keyword evidence="3" id="KW-1185">Reference proteome</keyword>
<dbReference type="InterPro" id="IPR011050">
    <property type="entry name" value="Pectin_lyase_fold/virulence"/>
</dbReference>
<dbReference type="SUPFAM" id="SSF51126">
    <property type="entry name" value="Pectin lyase-like"/>
    <property type="match status" value="1"/>
</dbReference>
<accession>A0AAW3ZRB6</accession>
<evidence type="ECO:0000313" key="3">
    <source>
        <dbReference type="Proteomes" id="UP000613768"/>
    </source>
</evidence>
<reference evidence="2 3" key="1">
    <citation type="submission" date="2020-09" db="EMBL/GenBank/DDBJ databases">
        <title>Pseudoxanthomonas sp. CAU 1598 isolated from sand of Yaerae Beach.</title>
        <authorList>
            <person name="Kim W."/>
        </authorList>
    </citation>
    <scope>NUCLEOTIDE SEQUENCE [LARGE SCALE GENOMIC DNA]</scope>
    <source>
        <strain evidence="2 3">CAU 1598</strain>
    </source>
</reference>
<protein>
    <recommendedName>
        <fullName evidence="4">DUF1565 domain-containing protein</fullName>
    </recommendedName>
</protein>
<evidence type="ECO:0008006" key="4">
    <source>
        <dbReference type="Google" id="ProtNLM"/>
    </source>
</evidence>
<comment type="caution">
    <text evidence="2">The sequence shown here is derived from an EMBL/GenBank/DDBJ whole genome shotgun (WGS) entry which is preliminary data.</text>
</comment>
<dbReference type="AlphaFoldDB" id="A0AAW3ZRB6"/>
<dbReference type="Proteomes" id="UP000613768">
    <property type="component" value="Unassembled WGS sequence"/>
</dbReference>
<proteinExistence type="predicted"/>
<name>A0AAW3ZRB6_9GAMM</name>
<dbReference type="InterPro" id="IPR012334">
    <property type="entry name" value="Pectin_lyas_fold"/>
</dbReference>
<organism evidence="2 3">
    <name type="scientific">Pseudomarimonas arenosa</name>
    <dbReference type="NCBI Taxonomy" id="2774145"/>
    <lineage>
        <taxon>Bacteria</taxon>
        <taxon>Pseudomonadati</taxon>
        <taxon>Pseudomonadota</taxon>
        <taxon>Gammaproteobacteria</taxon>
        <taxon>Lysobacterales</taxon>
        <taxon>Lysobacteraceae</taxon>
        <taxon>Pseudomarimonas</taxon>
    </lineage>
</organism>
<evidence type="ECO:0000313" key="2">
    <source>
        <dbReference type="EMBL" id="MBD8526791.1"/>
    </source>
</evidence>
<keyword evidence="1" id="KW-0732">Signal</keyword>
<sequence>MNSAMALAYRSGLLLLLLCLAPAVHAQQTWYVATNGADSPGRGSEAMPFATITYALDQSSGGDVILVEPGVYNGRIRIRGQFTPDVTIRSRQPYRAQLRHSSTVLTIYDGSVGVSGVAIEGFDIAHSGAGAEPLVVQMQSESTQVTERITLRDNILHDSFNNDILKINNGARQIRILGNLFYNQTGSDEHIDINSVEDVLVEGNVFFNDFAASGRVNGNNTSSYIVIKDSNAAGDAYLGARDIRVRRNVFLNWQGSSGSNFLLCGEDGTANFEAFDLLIENNLMLGNAPNTMRAAFGAKGCRDVVFRNNTVVGDLPSLAFAMRLNREGSNPQLQNIQFYNNIWSDPGGSMDDFSDTPPADTQSFTLDNNLYYNGGNAIPMDGSELVNVDDDSAAVLGDPELPLQTGLITPVWNATSQTFGGGHTRIADAFQHLAANFGRPAPGGAAVAAGRVDQTPADDILGLPRGAGRTIGAAEPANADRVFYSGFEG</sequence>
<feature type="signal peptide" evidence="1">
    <location>
        <begin position="1"/>
        <end position="26"/>
    </location>
</feature>
<dbReference type="EMBL" id="JACYTR010000031">
    <property type="protein sequence ID" value="MBD8526791.1"/>
    <property type="molecule type" value="Genomic_DNA"/>
</dbReference>
<gene>
    <name evidence="2" type="ORF">IFO71_13700</name>
</gene>
<evidence type="ECO:0000256" key="1">
    <source>
        <dbReference type="SAM" id="SignalP"/>
    </source>
</evidence>
<dbReference type="Gene3D" id="2.160.20.10">
    <property type="entry name" value="Single-stranded right-handed beta-helix, Pectin lyase-like"/>
    <property type="match status" value="1"/>
</dbReference>